<keyword evidence="2" id="KW-1185">Reference proteome</keyword>
<name>A0A484L5L1_9ASTE</name>
<dbReference type="Proteomes" id="UP000595140">
    <property type="component" value="Unassembled WGS sequence"/>
</dbReference>
<sequence length="69" mass="7428">MAALKEQNQMLQEQIDSLTSSLSLMIQEEIRKLYGGNLPQQGNDDGTGGAGQHGFVETFTTLASSILNT</sequence>
<organism evidence="1 2">
    <name type="scientific">Cuscuta campestris</name>
    <dbReference type="NCBI Taxonomy" id="132261"/>
    <lineage>
        <taxon>Eukaryota</taxon>
        <taxon>Viridiplantae</taxon>
        <taxon>Streptophyta</taxon>
        <taxon>Embryophyta</taxon>
        <taxon>Tracheophyta</taxon>
        <taxon>Spermatophyta</taxon>
        <taxon>Magnoliopsida</taxon>
        <taxon>eudicotyledons</taxon>
        <taxon>Gunneridae</taxon>
        <taxon>Pentapetalae</taxon>
        <taxon>asterids</taxon>
        <taxon>lamiids</taxon>
        <taxon>Solanales</taxon>
        <taxon>Convolvulaceae</taxon>
        <taxon>Cuscuteae</taxon>
        <taxon>Cuscuta</taxon>
        <taxon>Cuscuta subgen. Grammica</taxon>
        <taxon>Cuscuta sect. Cleistogrammica</taxon>
    </lineage>
</organism>
<dbReference type="AlphaFoldDB" id="A0A484L5L1"/>
<reference evidence="1 2" key="1">
    <citation type="submission" date="2018-04" db="EMBL/GenBank/DDBJ databases">
        <authorList>
            <person name="Vogel A."/>
        </authorList>
    </citation>
    <scope>NUCLEOTIDE SEQUENCE [LARGE SCALE GENOMIC DNA]</scope>
</reference>
<gene>
    <name evidence="1" type="ORF">CCAM_LOCUS13382</name>
</gene>
<protein>
    <submittedName>
        <fullName evidence="1">Uncharacterized protein</fullName>
    </submittedName>
</protein>
<evidence type="ECO:0000313" key="2">
    <source>
        <dbReference type="Proteomes" id="UP000595140"/>
    </source>
</evidence>
<proteinExistence type="predicted"/>
<dbReference type="EMBL" id="OOIL02001045">
    <property type="protein sequence ID" value="VFQ71606.1"/>
    <property type="molecule type" value="Genomic_DNA"/>
</dbReference>
<evidence type="ECO:0000313" key="1">
    <source>
        <dbReference type="EMBL" id="VFQ71606.1"/>
    </source>
</evidence>
<accession>A0A484L5L1</accession>